<feature type="domain" description="Core" evidence="1">
    <location>
        <begin position="2"/>
        <end position="102"/>
    </location>
</feature>
<keyword evidence="3" id="KW-1185">Reference proteome</keyword>
<dbReference type="Pfam" id="PF01521">
    <property type="entry name" value="Fe-S_biosyn"/>
    <property type="match status" value="1"/>
</dbReference>
<dbReference type="PANTHER" id="PTHR43011:SF1">
    <property type="entry name" value="IRON-SULFUR CLUSTER ASSEMBLY 2 HOMOLOG, MITOCHONDRIAL"/>
    <property type="match status" value="1"/>
</dbReference>
<dbReference type="GO" id="GO:0016226">
    <property type="term" value="P:iron-sulfur cluster assembly"/>
    <property type="evidence" value="ECO:0007669"/>
    <property type="project" value="InterPro"/>
</dbReference>
<dbReference type="Gene3D" id="2.60.300.12">
    <property type="entry name" value="HesB-like domain"/>
    <property type="match status" value="1"/>
</dbReference>
<dbReference type="PANTHER" id="PTHR43011">
    <property type="entry name" value="IRON-SULFUR CLUSTER ASSEMBLY 2 HOMOLOG, MITOCHONDRIAL"/>
    <property type="match status" value="1"/>
</dbReference>
<dbReference type="InterPro" id="IPR016092">
    <property type="entry name" value="ATAP"/>
</dbReference>
<dbReference type="GO" id="GO:0051539">
    <property type="term" value="F:4 iron, 4 sulfur cluster binding"/>
    <property type="evidence" value="ECO:0007669"/>
    <property type="project" value="TreeGrafter"/>
</dbReference>
<dbReference type="EMBL" id="MCHY01000011">
    <property type="protein sequence ID" value="RKD21716.1"/>
    <property type="molecule type" value="Genomic_DNA"/>
</dbReference>
<dbReference type="Proteomes" id="UP000284219">
    <property type="component" value="Unassembled WGS sequence"/>
</dbReference>
<dbReference type="OrthoDB" id="9801228at2"/>
<dbReference type="InterPro" id="IPR000361">
    <property type="entry name" value="ATAP_core_dom"/>
</dbReference>
<accession>A0A419SEF0</accession>
<organism evidence="2 3">
    <name type="scientific">Ammoniphilus oxalaticus</name>
    <dbReference type="NCBI Taxonomy" id="66863"/>
    <lineage>
        <taxon>Bacteria</taxon>
        <taxon>Bacillati</taxon>
        <taxon>Bacillota</taxon>
        <taxon>Bacilli</taxon>
        <taxon>Bacillales</taxon>
        <taxon>Paenibacillaceae</taxon>
        <taxon>Aneurinibacillus group</taxon>
        <taxon>Ammoniphilus</taxon>
    </lineage>
</organism>
<dbReference type="RefSeq" id="WP_120190830.1">
    <property type="nucleotide sequence ID" value="NZ_MCHY01000011.1"/>
</dbReference>
<comment type="caution">
    <text evidence="2">The sequence shown here is derived from an EMBL/GenBank/DDBJ whole genome shotgun (WGS) entry which is preliminary data.</text>
</comment>
<dbReference type="InterPro" id="IPR035903">
    <property type="entry name" value="HesB-like_dom_sf"/>
</dbReference>
<dbReference type="PROSITE" id="PS01152">
    <property type="entry name" value="HESB"/>
    <property type="match status" value="1"/>
</dbReference>
<proteinExistence type="predicted"/>
<sequence>MIEITESAGTKIKELLAEQENPSVFLRVGVQGGGCSGFTYGMGFDEEETEQDETFSIQGIKVVIDGDSLKLIKGTQIDYQETMMGGGFTIENPNATATCGCGTSFRTAADAGTPEDCDE</sequence>
<evidence type="ECO:0000259" key="1">
    <source>
        <dbReference type="Pfam" id="PF01521"/>
    </source>
</evidence>
<evidence type="ECO:0000313" key="3">
    <source>
        <dbReference type="Proteomes" id="UP000284219"/>
    </source>
</evidence>
<reference evidence="2 3" key="1">
    <citation type="submission" date="2016-08" db="EMBL/GenBank/DDBJ databases">
        <title>Novel Firmicute Genomes.</title>
        <authorList>
            <person name="Poppleton D.I."/>
            <person name="Gribaldo S."/>
        </authorList>
    </citation>
    <scope>NUCLEOTIDE SEQUENCE [LARGE SCALE GENOMIC DNA]</scope>
    <source>
        <strain evidence="2 3">RAOx-1</strain>
    </source>
</reference>
<dbReference type="NCBIfam" id="NF010147">
    <property type="entry name" value="PRK13623.1"/>
    <property type="match status" value="1"/>
</dbReference>
<evidence type="ECO:0000313" key="2">
    <source>
        <dbReference type="EMBL" id="RKD21716.1"/>
    </source>
</evidence>
<dbReference type="GO" id="GO:0005506">
    <property type="term" value="F:iron ion binding"/>
    <property type="evidence" value="ECO:0007669"/>
    <property type="project" value="TreeGrafter"/>
</dbReference>
<gene>
    <name evidence="2" type="ORF">BEP19_13885</name>
</gene>
<name>A0A419SEF0_9BACL</name>
<dbReference type="AlphaFoldDB" id="A0A419SEF0"/>
<dbReference type="InterPro" id="IPR017870">
    <property type="entry name" value="FeS_cluster_insertion_CS"/>
</dbReference>
<protein>
    <recommendedName>
        <fullName evidence="1">Core domain-containing protein</fullName>
    </recommendedName>
</protein>
<dbReference type="SUPFAM" id="SSF89360">
    <property type="entry name" value="HesB-like domain"/>
    <property type="match status" value="1"/>
</dbReference>
<dbReference type="NCBIfam" id="TIGR00049">
    <property type="entry name" value="iron-sulfur cluster assembly accessory protein"/>
    <property type="match status" value="1"/>
</dbReference>
<dbReference type="GO" id="GO:0051537">
    <property type="term" value="F:2 iron, 2 sulfur cluster binding"/>
    <property type="evidence" value="ECO:0007669"/>
    <property type="project" value="TreeGrafter"/>
</dbReference>